<comment type="function">
    <text evidence="19">This enzyme is required for electron transfer from NADP to cytochrome P450 in microsomes. It can also provide electron transfer to heme oxygenase and cytochrome B5. Involved in ergosterol biosynthesis.</text>
</comment>
<dbReference type="InterPro" id="IPR023208">
    <property type="entry name" value="P450R"/>
</dbReference>
<dbReference type="SUPFAM" id="SSF63380">
    <property type="entry name" value="Riboflavin synthase domain-like"/>
    <property type="match status" value="1"/>
</dbReference>
<evidence type="ECO:0000256" key="8">
    <source>
        <dbReference type="ARBA" id="ARBA00022827"/>
    </source>
</evidence>
<feature type="binding site" evidence="19">
    <location>
        <position position="480"/>
    </location>
    <ligand>
        <name>FAD</name>
        <dbReference type="ChEBI" id="CHEBI:57692"/>
    </ligand>
</feature>
<keyword evidence="14 19" id="KW-0443">Lipid metabolism</keyword>
<evidence type="ECO:0000313" key="23">
    <source>
        <dbReference type="Proteomes" id="UP000294933"/>
    </source>
</evidence>
<evidence type="ECO:0000256" key="5">
    <source>
        <dbReference type="ARBA" id="ARBA00022692"/>
    </source>
</evidence>
<dbReference type="SUPFAM" id="SSF52218">
    <property type="entry name" value="Flavoproteins"/>
    <property type="match status" value="1"/>
</dbReference>
<feature type="binding site" evidence="19">
    <location>
        <position position="575"/>
    </location>
    <ligand>
        <name>NADP(+)</name>
        <dbReference type="ChEBI" id="CHEBI:58349"/>
    </ligand>
</feature>
<dbReference type="InterPro" id="IPR017927">
    <property type="entry name" value="FAD-bd_FR_type"/>
</dbReference>
<dbReference type="InterPro" id="IPR029039">
    <property type="entry name" value="Flavoprotein-like_sf"/>
</dbReference>
<dbReference type="SUPFAM" id="SSF52343">
    <property type="entry name" value="Ferredoxin reductase-like, C-terminal NADP-linked domain"/>
    <property type="match status" value="1"/>
</dbReference>
<evidence type="ECO:0000313" key="22">
    <source>
        <dbReference type="EMBL" id="TDL17709.1"/>
    </source>
</evidence>
<evidence type="ECO:0000256" key="18">
    <source>
        <dbReference type="ARBA" id="ARBA00023221"/>
    </source>
</evidence>
<dbReference type="EC" id="1.6.2.4" evidence="19"/>
<keyword evidence="5 19" id="KW-0812">Transmembrane</keyword>
<keyword evidence="9 19" id="KW-0521">NADP</keyword>
<dbReference type="PIRSF" id="PIRSF000208">
    <property type="entry name" value="P450R"/>
    <property type="match status" value="1"/>
</dbReference>
<evidence type="ECO:0000256" key="17">
    <source>
        <dbReference type="ARBA" id="ARBA00023166"/>
    </source>
</evidence>
<dbReference type="OrthoDB" id="1856718at2759"/>
<dbReference type="PANTHER" id="PTHR19384">
    <property type="entry name" value="NITRIC OXIDE SYNTHASE-RELATED"/>
    <property type="match status" value="1"/>
</dbReference>
<comment type="caution">
    <text evidence="19">Lacks conserved residue(s) required for the propagation of feature annotation.</text>
</comment>
<evidence type="ECO:0000256" key="15">
    <source>
        <dbReference type="ARBA" id="ARBA00023128"/>
    </source>
</evidence>
<gene>
    <name evidence="22" type="ORF">BD410DRAFT_794001</name>
</gene>
<dbReference type="GO" id="GO:0003958">
    <property type="term" value="F:NADPH-hemoprotein reductase activity"/>
    <property type="evidence" value="ECO:0007669"/>
    <property type="project" value="UniProtKB-UniRule"/>
</dbReference>
<feature type="domain" description="Flavodoxin-like" evidence="20">
    <location>
        <begin position="66"/>
        <end position="216"/>
    </location>
</feature>
<feature type="binding site" evidence="19">
    <location>
        <begin position="456"/>
        <end position="459"/>
    </location>
    <ligand>
        <name>FAD</name>
        <dbReference type="ChEBI" id="CHEBI:57692"/>
    </ligand>
</feature>
<keyword evidence="4 19" id="KW-0288">FMN</keyword>
<evidence type="ECO:0000256" key="7">
    <source>
        <dbReference type="ARBA" id="ARBA00022824"/>
    </source>
</evidence>
<evidence type="ECO:0000256" key="10">
    <source>
        <dbReference type="ARBA" id="ARBA00022955"/>
    </source>
</evidence>
<dbReference type="InterPro" id="IPR001709">
    <property type="entry name" value="Flavoprot_Pyr_Nucl_cyt_Rdtase"/>
</dbReference>
<comment type="subcellular location">
    <subcellularLocation>
        <location evidence="19">Endoplasmic reticulum membrane</location>
        <topology evidence="19">Single-pass membrane protein</topology>
        <orientation evidence="19">Cytoplasmic side</orientation>
    </subcellularLocation>
    <subcellularLocation>
        <location evidence="19">Mitochondrion outer membrane</location>
        <topology evidence="19">Single-pass membrane protein</topology>
        <orientation evidence="19">Cytoplasmic side</orientation>
    </subcellularLocation>
    <subcellularLocation>
        <location evidence="19">Cell membrane</location>
        <topology evidence="19">Single-pass membrane protein</topology>
        <orientation evidence="19">Cytoplasmic side</orientation>
    </subcellularLocation>
</comment>
<keyword evidence="2 19" id="KW-0444">Lipid biosynthesis</keyword>
<feature type="binding site" evidence="19">
    <location>
        <begin position="646"/>
        <end position="647"/>
    </location>
    <ligand>
        <name>NADP(+)</name>
        <dbReference type="ChEBI" id="CHEBI:58349"/>
    </ligand>
</feature>
<dbReference type="GO" id="GO:0005741">
    <property type="term" value="C:mitochondrial outer membrane"/>
    <property type="evidence" value="ECO:0007669"/>
    <property type="project" value="UniProtKB-SubCell"/>
</dbReference>
<dbReference type="GO" id="GO:0005789">
    <property type="term" value="C:endoplasmic reticulum membrane"/>
    <property type="evidence" value="ECO:0007669"/>
    <property type="project" value="UniProtKB-SubCell"/>
</dbReference>
<evidence type="ECO:0000256" key="6">
    <source>
        <dbReference type="ARBA" id="ARBA00022787"/>
    </source>
</evidence>
<protein>
    <recommendedName>
        <fullName evidence="19">NADPH--cytochrome P450 reductase</fullName>
        <shortName evidence="19">CPR</shortName>
        <shortName evidence="19">P450R</shortName>
        <ecNumber evidence="19">1.6.2.4</ecNumber>
    </recommendedName>
</protein>
<comment type="catalytic activity">
    <reaction evidence="19">
        <text>2 oxidized [cytochrome P450] + NADPH = 2 reduced [cytochrome P450] + NADP(+) + H(+)</text>
        <dbReference type="Rhea" id="RHEA:24040"/>
        <dbReference type="Rhea" id="RHEA-COMP:14627"/>
        <dbReference type="Rhea" id="RHEA-COMP:14628"/>
        <dbReference type="ChEBI" id="CHEBI:15378"/>
        <dbReference type="ChEBI" id="CHEBI:55376"/>
        <dbReference type="ChEBI" id="CHEBI:57783"/>
        <dbReference type="ChEBI" id="CHEBI:58349"/>
        <dbReference type="ChEBI" id="CHEBI:60344"/>
        <dbReference type="EC" id="1.6.2.4"/>
    </reaction>
</comment>
<dbReference type="InterPro" id="IPR001094">
    <property type="entry name" value="Flavdoxin-like"/>
</dbReference>
<dbReference type="PRINTS" id="PR00371">
    <property type="entry name" value="FPNCR"/>
</dbReference>
<dbReference type="GO" id="GO:0005829">
    <property type="term" value="C:cytosol"/>
    <property type="evidence" value="ECO:0007669"/>
    <property type="project" value="TreeGrafter"/>
</dbReference>
<evidence type="ECO:0000256" key="12">
    <source>
        <dbReference type="ARBA" id="ARBA00023002"/>
    </source>
</evidence>
<evidence type="ECO:0000256" key="11">
    <source>
        <dbReference type="ARBA" id="ARBA00022989"/>
    </source>
</evidence>
<proteinExistence type="inferred from homology"/>
<comment type="cofactor">
    <cofactor evidence="19">
        <name>FMN</name>
        <dbReference type="ChEBI" id="CHEBI:58210"/>
    </cofactor>
    <text evidence="19">Binds 1 FMN per monomer.</text>
</comment>
<dbReference type="GO" id="GO:0006696">
    <property type="term" value="P:ergosterol biosynthetic process"/>
    <property type="evidence" value="ECO:0007669"/>
    <property type="project" value="UniProtKB-UniRule"/>
</dbReference>
<dbReference type="STRING" id="50990.A0A4Y7PT24"/>
<comment type="cofactor">
    <cofactor evidence="19">
        <name>FAD</name>
        <dbReference type="ChEBI" id="CHEBI:57692"/>
    </cofactor>
    <text evidence="19">Binds 1 FAD per monomer.</text>
</comment>
<keyword evidence="12 19" id="KW-0560">Oxidoreductase</keyword>
<dbReference type="Proteomes" id="UP000294933">
    <property type="component" value="Unassembled WGS sequence"/>
</dbReference>
<dbReference type="GO" id="GO:0050660">
    <property type="term" value="F:flavin adenine dinucleotide binding"/>
    <property type="evidence" value="ECO:0007669"/>
    <property type="project" value="UniProtKB-UniRule"/>
</dbReference>
<evidence type="ECO:0000259" key="20">
    <source>
        <dbReference type="PROSITE" id="PS50902"/>
    </source>
</evidence>
<keyword evidence="15 19" id="KW-0496">Mitochondrion</keyword>
<keyword evidence="23" id="KW-1185">Reference proteome</keyword>
<keyword evidence="1 19" id="KW-1003">Cell membrane</keyword>
<feature type="binding site" evidence="19">
    <location>
        <begin position="474"/>
        <end position="476"/>
    </location>
    <ligand>
        <name>FAD</name>
        <dbReference type="ChEBI" id="CHEBI:57692"/>
    </ligand>
</feature>
<dbReference type="PRINTS" id="PR00369">
    <property type="entry name" value="FLAVODOXIN"/>
</dbReference>
<feature type="binding site" evidence="19">
    <location>
        <begin position="657"/>
        <end position="661"/>
    </location>
    <ligand>
        <name>NADP(+)</name>
        <dbReference type="ChEBI" id="CHEBI:58349"/>
    </ligand>
</feature>
<dbReference type="PROSITE" id="PS51384">
    <property type="entry name" value="FAD_FR"/>
    <property type="match status" value="1"/>
</dbReference>
<dbReference type="InterPro" id="IPR017938">
    <property type="entry name" value="Riboflavin_synthase-like_b-brl"/>
</dbReference>
<dbReference type="Gene3D" id="3.40.50.360">
    <property type="match status" value="1"/>
</dbReference>
<dbReference type="VEuPathDB" id="FungiDB:BD410DRAFT_794001"/>
<dbReference type="FunFam" id="3.40.50.80:FF:000018">
    <property type="entry name" value="NADPH--cytochrome P450 reductase"/>
    <property type="match status" value="1"/>
</dbReference>
<keyword evidence="8 19" id="KW-0274">FAD</keyword>
<keyword evidence="17 19" id="KW-1207">Sterol metabolism</keyword>
<sequence>MASSSSSDILILAIGVVLAALYLFKDSIFPSSKSKAVPISTSKNLPNGSGNPRDFIAKMKESKKRIVIFYGSQTGTAEEYAIRLAKEAKQKFGLSSLVCDPEEYDFENLDQLPDNSAAIFVMATYGEGEPTDNAVTLTQNLSDESFEFSNGGRDLSNLKFVMFGLGNKTYEHYNAIARKVEADLMAMGAHRIGERGEGDDDRSMEEDYLEWKDGMWEAFAREMGVEEGQGGDSADFVVTELETHPPEKVYLGELSARALTRTKGIHDAKNPYASPVLASKELFEVEASRNCVHIEFGIEGSGIAYQHGDHVGVWPSNPDLEVVRLLCALGLYNKKDTVIGIESLDPALAKVPFPVPTTYATVLRHYIDISAVAGRQILGALSKFAPTPEAEAALKALNTNKEEYNQVVHDGCLKLGEVLQLAASNDITSYPTPENTTAWNIPFDIIVSSIPRLQARYYSISSSPKMHPTTIHVTAVVLKYESIPSQKVNAKWVYGVGTNFLLNVKFAATGEQAPMIAEPGKAQPATVSVPSYAIEGPRGAYKQETMYKVPIHVRRSTFRLPTNPKSPVIMIGPGTGIAPFRGFVQERVALARRTVEKNGPEGLADWGKIYLFYGCRKSTEDFLYKNEWPGYTAELGGKFSMHTACSREPPYKPDGSKIYVQDLIWELRDEVAKAVLDGKGYVYICGDAKGMAKSVEEVLQRLLGEAKGGSGEVEGAAEMKLLKERSRLMLDVWS</sequence>
<evidence type="ECO:0000256" key="9">
    <source>
        <dbReference type="ARBA" id="ARBA00022857"/>
    </source>
</evidence>
<name>A0A4Y7PT24_9AGAM</name>
<dbReference type="Pfam" id="PF00258">
    <property type="entry name" value="Flavodoxin_1"/>
    <property type="match status" value="1"/>
</dbReference>
<feature type="binding site" evidence="19">
    <location>
        <position position="733"/>
    </location>
    <ligand>
        <name>FAD</name>
        <dbReference type="ChEBI" id="CHEBI:57692"/>
    </ligand>
</feature>
<dbReference type="PROSITE" id="PS50902">
    <property type="entry name" value="FLAVODOXIN_LIKE"/>
    <property type="match status" value="1"/>
</dbReference>
<keyword evidence="18 19" id="KW-0753">Steroid metabolism</keyword>
<feature type="binding site" evidence="19">
    <location>
        <begin position="495"/>
        <end position="498"/>
    </location>
    <ligand>
        <name>FAD</name>
        <dbReference type="ChEBI" id="CHEBI:57692"/>
    </ligand>
</feature>
<dbReference type="FunFam" id="3.40.50.360:FF:000024">
    <property type="entry name" value="NADPH--cytochrome P450 reductase"/>
    <property type="match status" value="1"/>
</dbReference>
<comment type="similarity">
    <text evidence="19">Belongs to the NADPH--cytochrome P450 reductase family.</text>
</comment>
<dbReference type="InterPro" id="IPR001433">
    <property type="entry name" value="OxRdtase_FAD/NAD-bd"/>
</dbReference>
<dbReference type="EMBL" id="ML170217">
    <property type="protein sequence ID" value="TDL17709.1"/>
    <property type="molecule type" value="Genomic_DNA"/>
</dbReference>
<reference evidence="22 23" key="1">
    <citation type="submission" date="2018-06" db="EMBL/GenBank/DDBJ databases">
        <title>A transcriptomic atlas of mushroom development highlights an independent origin of complex multicellularity.</title>
        <authorList>
            <consortium name="DOE Joint Genome Institute"/>
            <person name="Krizsan K."/>
            <person name="Almasi E."/>
            <person name="Merenyi Z."/>
            <person name="Sahu N."/>
            <person name="Viragh M."/>
            <person name="Koszo T."/>
            <person name="Mondo S."/>
            <person name="Kiss B."/>
            <person name="Balint B."/>
            <person name="Kues U."/>
            <person name="Barry K."/>
            <person name="Hegedus J.C."/>
            <person name="Henrissat B."/>
            <person name="Johnson J."/>
            <person name="Lipzen A."/>
            <person name="Ohm R."/>
            <person name="Nagy I."/>
            <person name="Pangilinan J."/>
            <person name="Yan J."/>
            <person name="Xiong Y."/>
            <person name="Grigoriev I.V."/>
            <person name="Hibbett D.S."/>
            <person name="Nagy L.G."/>
        </authorList>
    </citation>
    <scope>NUCLEOTIDE SEQUENCE [LARGE SCALE GENOMIC DNA]</scope>
    <source>
        <strain evidence="22 23">SZMC22713</strain>
    </source>
</reference>
<dbReference type="Pfam" id="PF00175">
    <property type="entry name" value="NAD_binding_1"/>
    <property type="match status" value="1"/>
</dbReference>
<evidence type="ECO:0000256" key="1">
    <source>
        <dbReference type="ARBA" id="ARBA00022475"/>
    </source>
</evidence>
<keyword evidence="7 19" id="KW-0256">Endoplasmic reticulum</keyword>
<feature type="binding site" evidence="19">
    <location>
        <begin position="123"/>
        <end position="126"/>
    </location>
    <ligand>
        <name>FMN</name>
        <dbReference type="ChEBI" id="CHEBI:58210"/>
    </ligand>
</feature>
<dbReference type="InterPro" id="IPR039261">
    <property type="entry name" value="FNR_nucleotide-bd"/>
</dbReference>
<evidence type="ECO:0000256" key="2">
    <source>
        <dbReference type="ARBA" id="ARBA00022516"/>
    </source>
</evidence>
<dbReference type="Pfam" id="PF00667">
    <property type="entry name" value="FAD_binding_1"/>
    <property type="match status" value="1"/>
</dbReference>
<keyword evidence="10 19" id="KW-0752">Steroid biosynthesis</keyword>
<evidence type="ECO:0000256" key="4">
    <source>
        <dbReference type="ARBA" id="ARBA00022643"/>
    </source>
</evidence>
<dbReference type="Gene3D" id="3.40.50.80">
    <property type="entry name" value="Nucleotide-binding domain of ferredoxin-NADP reductase (FNR) module"/>
    <property type="match status" value="1"/>
</dbReference>
<evidence type="ECO:0000256" key="16">
    <source>
        <dbReference type="ARBA" id="ARBA00023136"/>
    </source>
</evidence>
<keyword evidence="3 19" id="KW-0285">Flavoprotein</keyword>
<dbReference type="HAMAP" id="MF_03212">
    <property type="entry name" value="NCPR"/>
    <property type="match status" value="1"/>
</dbReference>
<dbReference type="Gene3D" id="2.40.30.10">
    <property type="entry name" value="Translation factors"/>
    <property type="match status" value="2"/>
</dbReference>
<dbReference type="CDD" id="cd06204">
    <property type="entry name" value="CYPOR"/>
    <property type="match status" value="1"/>
</dbReference>
<evidence type="ECO:0000256" key="14">
    <source>
        <dbReference type="ARBA" id="ARBA00023098"/>
    </source>
</evidence>
<comment type="similarity">
    <text evidence="19">In the N-terminal section; belongs to the flavodoxin family.</text>
</comment>
<dbReference type="GO" id="GO:0005886">
    <property type="term" value="C:plasma membrane"/>
    <property type="evidence" value="ECO:0007669"/>
    <property type="project" value="UniProtKB-SubCell"/>
</dbReference>
<accession>A0A4Y7PT24</accession>
<keyword evidence="6 19" id="KW-1000">Mitochondrion outer membrane</keyword>
<dbReference type="InterPro" id="IPR008254">
    <property type="entry name" value="Flavodoxin/NO_synth"/>
</dbReference>
<dbReference type="FunFam" id="2.40.30.10:FF:000100">
    <property type="entry name" value="NADPH--cytochrome P450 reductase"/>
    <property type="match status" value="1"/>
</dbReference>
<organism evidence="22 23">
    <name type="scientific">Rickenella mellea</name>
    <dbReference type="NCBI Taxonomy" id="50990"/>
    <lineage>
        <taxon>Eukaryota</taxon>
        <taxon>Fungi</taxon>
        <taxon>Dikarya</taxon>
        <taxon>Basidiomycota</taxon>
        <taxon>Agaricomycotina</taxon>
        <taxon>Agaricomycetes</taxon>
        <taxon>Hymenochaetales</taxon>
        <taxon>Rickenellaceae</taxon>
        <taxon>Rickenella</taxon>
    </lineage>
</organism>
<evidence type="ECO:0000256" key="19">
    <source>
        <dbReference type="HAMAP-Rule" id="MF_03212"/>
    </source>
</evidence>
<dbReference type="PANTHER" id="PTHR19384:SF17">
    <property type="entry name" value="NADPH--CYTOCHROME P450 REDUCTASE"/>
    <property type="match status" value="1"/>
</dbReference>
<feature type="transmembrane region" description="Helical" evidence="19">
    <location>
        <begin position="7"/>
        <end position="24"/>
    </location>
</feature>
<feature type="binding site" evidence="19">
    <location>
        <begin position="72"/>
        <end position="77"/>
    </location>
    <ligand>
        <name>FMN</name>
        <dbReference type="ChEBI" id="CHEBI:58210"/>
    </ligand>
</feature>
<dbReference type="InterPro" id="IPR003097">
    <property type="entry name" value="CysJ-like_FAD-binding"/>
</dbReference>
<dbReference type="GO" id="GO:0050661">
    <property type="term" value="F:NADP binding"/>
    <property type="evidence" value="ECO:0007669"/>
    <property type="project" value="UniProtKB-UniRule"/>
</dbReference>
<keyword evidence="13 19" id="KW-0756">Sterol biosynthesis</keyword>
<evidence type="ECO:0000259" key="21">
    <source>
        <dbReference type="PROSITE" id="PS51384"/>
    </source>
</evidence>
<evidence type="ECO:0000256" key="13">
    <source>
        <dbReference type="ARBA" id="ARBA00023011"/>
    </source>
</evidence>
<feature type="binding site" evidence="19">
    <location>
        <position position="289"/>
    </location>
    <ligand>
        <name>NADP(+)</name>
        <dbReference type="ChEBI" id="CHEBI:58349"/>
    </ligand>
</feature>
<feature type="domain" description="FAD-binding FR-type" evidence="21">
    <location>
        <begin position="269"/>
        <end position="544"/>
    </location>
</feature>
<evidence type="ECO:0000256" key="3">
    <source>
        <dbReference type="ARBA" id="ARBA00022630"/>
    </source>
</evidence>
<feature type="binding site" evidence="19">
    <location>
        <position position="200"/>
    </location>
    <ligand>
        <name>FMN</name>
        <dbReference type="ChEBI" id="CHEBI:58210"/>
    </ligand>
</feature>
<keyword evidence="16 19" id="KW-0472">Membrane</keyword>
<dbReference type="AlphaFoldDB" id="A0A4Y7PT24"/>
<keyword evidence="11 19" id="KW-1133">Transmembrane helix</keyword>
<dbReference type="GO" id="GO:0010181">
    <property type="term" value="F:FMN binding"/>
    <property type="evidence" value="ECO:0007669"/>
    <property type="project" value="UniProtKB-UniRule"/>
</dbReference>
<feature type="binding site" evidence="19">
    <location>
        <begin position="165"/>
        <end position="174"/>
    </location>
    <ligand>
        <name>FMN</name>
        <dbReference type="ChEBI" id="CHEBI:58210"/>
    </ligand>
</feature>
<comment type="similarity">
    <text evidence="19">In the C-terminal section; belongs to the flavoprotein pyridine nucleotide cytochrome reductase family.</text>
</comment>